<dbReference type="EMBL" id="JAVFWL010000005">
    <property type="protein sequence ID" value="KAK6757583.1"/>
    <property type="molecule type" value="Genomic_DNA"/>
</dbReference>
<organism evidence="1 2">
    <name type="scientific">Necator americanus</name>
    <name type="common">Human hookworm</name>
    <dbReference type="NCBI Taxonomy" id="51031"/>
    <lineage>
        <taxon>Eukaryota</taxon>
        <taxon>Metazoa</taxon>
        <taxon>Ecdysozoa</taxon>
        <taxon>Nematoda</taxon>
        <taxon>Chromadorea</taxon>
        <taxon>Rhabditida</taxon>
        <taxon>Rhabditina</taxon>
        <taxon>Rhabditomorpha</taxon>
        <taxon>Strongyloidea</taxon>
        <taxon>Ancylostomatidae</taxon>
        <taxon>Bunostominae</taxon>
        <taxon>Necator</taxon>
    </lineage>
</organism>
<evidence type="ECO:0000313" key="1">
    <source>
        <dbReference type="EMBL" id="KAK6757583.1"/>
    </source>
</evidence>
<accession>A0ABR1E4W7</accession>
<sequence length="73" mass="8088">MISQRKDDRAIDGTCDSRGVGGAGVLVNMSMMNLERLYREDHAFYRVIIGDLKAKIGPRRTPGVPGNPRPTME</sequence>
<evidence type="ECO:0000313" key="2">
    <source>
        <dbReference type="Proteomes" id="UP001303046"/>
    </source>
</evidence>
<name>A0ABR1E4W7_NECAM</name>
<protein>
    <submittedName>
        <fullName evidence="1">Uncharacterized protein</fullName>
    </submittedName>
</protein>
<proteinExistence type="predicted"/>
<comment type="caution">
    <text evidence="1">The sequence shown here is derived from an EMBL/GenBank/DDBJ whole genome shotgun (WGS) entry which is preliminary data.</text>
</comment>
<dbReference type="Proteomes" id="UP001303046">
    <property type="component" value="Unassembled WGS sequence"/>
</dbReference>
<gene>
    <name evidence="1" type="primary">Necator_chrV.g20206</name>
    <name evidence="1" type="ORF">RB195_015414</name>
</gene>
<keyword evidence="2" id="KW-1185">Reference proteome</keyword>
<reference evidence="1 2" key="1">
    <citation type="submission" date="2023-08" db="EMBL/GenBank/DDBJ databases">
        <title>A Necator americanus chromosomal reference genome.</title>
        <authorList>
            <person name="Ilik V."/>
            <person name="Petrzelkova K.J."/>
            <person name="Pardy F."/>
            <person name="Fuh T."/>
            <person name="Niatou-Singa F.S."/>
            <person name="Gouil Q."/>
            <person name="Baker L."/>
            <person name="Ritchie M.E."/>
            <person name="Jex A.R."/>
            <person name="Gazzola D."/>
            <person name="Li H."/>
            <person name="Toshio Fujiwara R."/>
            <person name="Zhan B."/>
            <person name="Aroian R.V."/>
            <person name="Pafco B."/>
            <person name="Schwarz E.M."/>
        </authorList>
    </citation>
    <scope>NUCLEOTIDE SEQUENCE [LARGE SCALE GENOMIC DNA]</scope>
    <source>
        <strain evidence="1 2">Aroian</strain>
        <tissue evidence="1">Whole animal</tissue>
    </source>
</reference>